<name>A0ABV0MXG8_9TELE</name>
<feature type="compositionally biased region" description="Polar residues" evidence="1">
    <location>
        <begin position="57"/>
        <end position="66"/>
    </location>
</feature>
<evidence type="ECO:0000256" key="1">
    <source>
        <dbReference type="SAM" id="MobiDB-lite"/>
    </source>
</evidence>
<evidence type="ECO:0000313" key="3">
    <source>
        <dbReference type="Proteomes" id="UP001476798"/>
    </source>
</evidence>
<gene>
    <name evidence="2" type="ORF">GOODEAATRI_031426</name>
</gene>
<keyword evidence="3" id="KW-1185">Reference proteome</keyword>
<proteinExistence type="predicted"/>
<dbReference type="EMBL" id="JAHRIO010015338">
    <property type="protein sequence ID" value="MEQ2163556.1"/>
    <property type="molecule type" value="Genomic_DNA"/>
</dbReference>
<accession>A0ABV0MXG8</accession>
<organism evidence="2 3">
    <name type="scientific">Goodea atripinnis</name>
    <dbReference type="NCBI Taxonomy" id="208336"/>
    <lineage>
        <taxon>Eukaryota</taxon>
        <taxon>Metazoa</taxon>
        <taxon>Chordata</taxon>
        <taxon>Craniata</taxon>
        <taxon>Vertebrata</taxon>
        <taxon>Euteleostomi</taxon>
        <taxon>Actinopterygii</taxon>
        <taxon>Neopterygii</taxon>
        <taxon>Teleostei</taxon>
        <taxon>Neoteleostei</taxon>
        <taxon>Acanthomorphata</taxon>
        <taxon>Ovalentaria</taxon>
        <taxon>Atherinomorphae</taxon>
        <taxon>Cyprinodontiformes</taxon>
        <taxon>Goodeidae</taxon>
        <taxon>Goodea</taxon>
    </lineage>
</organism>
<dbReference type="Proteomes" id="UP001476798">
    <property type="component" value="Unassembled WGS sequence"/>
</dbReference>
<feature type="region of interest" description="Disordered" evidence="1">
    <location>
        <begin position="57"/>
        <end position="79"/>
    </location>
</feature>
<evidence type="ECO:0000313" key="2">
    <source>
        <dbReference type="EMBL" id="MEQ2163556.1"/>
    </source>
</evidence>
<reference evidence="2 3" key="1">
    <citation type="submission" date="2021-06" db="EMBL/GenBank/DDBJ databases">
        <authorList>
            <person name="Palmer J.M."/>
        </authorList>
    </citation>
    <scope>NUCLEOTIDE SEQUENCE [LARGE SCALE GENOMIC DNA]</scope>
    <source>
        <strain evidence="2 3">GA_2019</strain>
        <tissue evidence="2">Muscle</tissue>
    </source>
</reference>
<sequence length="114" mass="13120">MYKLELLWIFFDPQKGKIPTYKPIYFFPGNGTYRCALLVELDYLYNLYMVEVSHHATSSDTDNGQNAKLLKGSKKKNERGKMSVASSHCCPLVHLLLISLTPEKLTLINNLLYY</sequence>
<protein>
    <submittedName>
        <fullName evidence="2">Uncharacterized protein</fullName>
    </submittedName>
</protein>
<comment type="caution">
    <text evidence="2">The sequence shown here is derived from an EMBL/GenBank/DDBJ whole genome shotgun (WGS) entry which is preliminary data.</text>
</comment>